<feature type="compositionally biased region" description="Basic residues" evidence="1">
    <location>
        <begin position="8"/>
        <end position="17"/>
    </location>
</feature>
<dbReference type="Gramene" id="KMT10866">
    <property type="protein sequence ID" value="KMT10866"/>
    <property type="gene ID" value="BVRB_5g113640"/>
</dbReference>
<sequence>MKNLSNSRKQKGNRRRISKDNFQKLESKDLEAANEVWTFMNRDYPGNGGVRHNPPTNNR</sequence>
<organism evidence="2 3">
    <name type="scientific">Beta vulgaris subsp. vulgaris</name>
    <name type="common">Beet</name>
    <dbReference type="NCBI Taxonomy" id="3555"/>
    <lineage>
        <taxon>Eukaryota</taxon>
        <taxon>Viridiplantae</taxon>
        <taxon>Streptophyta</taxon>
        <taxon>Embryophyta</taxon>
        <taxon>Tracheophyta</taxon>
        <taxon>Spermatophyta</taxon>
        <taxon>Magnoliopsida</taxon>
        <taxon>eudicotyledons</taxon>
        <taxon>Gunneridae</taxon>
        <taxon>Pentapetalae</taxon>
        <taxon>Caryophyllales</taxon>
        <taxon>Chenopodiaceae</taxon>
        <taxon>Betoideae</taxon>
        <taxon>Beta</taxon>
    </lineage>
</organism>
<protein>
    <submittedName>
        <fullName evidence="2">Uncharacterized protein</fullName>
    </submittedName>
</protein>
<dbReference type="EMBL" id="KQ090104">
    <property type="protein sequence ID" value="KMT10866.1"/>
    <property type="molecule type" value="Genomic_DNA"/>
</dbReference>
<evidence type="ECO:0000256" key="1">
    <source>
        <dbReference type="SAM" id="MobiDB-lite"/>
    </source>
</evidence>
<feature type="region of interest" description="Disordered" evidence="1">
    <location>
        <begin position="1"/>
        <end position="30"/>
    </location>
</feature>
<reference evidence="2 3" key="1">
    <citation type="journal article" date="2014" name="Nature">
        <title>The genome of the recently domesticated crop plant sugar beet (Beta vulgaris).</title>
        <authorList>
            <person name="Dohm J.C."/>
            <person name="Minoche A.E."/>
            <person name="Holtgrawe D."/>
            <person name="Capella-Gutierrez S."/>
            <person name="Zakrzewski F."/>
            <person name="Tafer H."/>
            <person name="Rupp O."/>
            <person name="Sorensen T.R."/>
            <person name="Stracke R."/>
            <person name="Reinhardt R."/>
            <person name="Goesmann A."/>
            <person name="Kraft T."/>
            <person name="Schulz B."/>
            <person name="Stadler P.F."/>
            <person name="Schmidt T."/>
            <person name="Gabaldon T."/>
            <person name="Lehrach H."/>
            <person name="Weisshaar B."/>
            <person name="Himmelbauer H."/>
        </authorList>
    </citation>
    <scope>NUCLEOTIDE SEQUENCE [LARGE SCALE GENOMIC DNA]</scope>
    <source>
        <tissue evidence="2">Taproot</tissue>
    </source>
</reference>
<evidence type="ECO:0000313" key="2">
    <source>
        <dbReference type="EMBL" id="KMT10866.1"/>
    </source>
</evidence>
<feature type="compositionally biased region" description="Basic and acidic residues" evidence="1">
    <location>
        <begin position="18"/>
        <end position="30"/>
    </location>
</feature>
<dbReference type="AlphaFoldDB" id="A0A0J8F4U6"/>
<evidence type="ECO:0000313" key="3">
    <source>
        <dbReference type="Proteomes" id="UP000035740"/>
    </source>
</evidence>
<dbReference type="OrthoDB" id="10508400at2759"/>
<name>A0A0J8F4U6_BETVV</name>
<gene>
    <name evidence="2" type="ORF">BVRB_5g113640</name>
</gene>
<dbReference type="Proteomes" id="UP000035740">
    <property type="component" value="Chromosome 5"/>
</dbReference>
<accession>A0A0J8F4U6</accession>
<keyword evidence="3" id="KW-1185">Reference proteome</keyword>
<proteinExistence type="predicted"/>
<feature type="region of interest" description="Disordered" evidence="1">
    <location>
        <begin position="40"/>
        <end position="59"/>
    </location>
</feature>